<evidence type="ECO:0000313" key="2">
    <source>
        <dbReference type="Proteomes" id="UP000027222"/>
    </source>
</evidence>
<name>A0A067SQ14_GALM3</name>
<organism evidence="1 2">
    <name type="scientific">Galerina marginata (strain CBS 339.88)</name>
    <dbReference type="NCBI Taxonomy" id="685588"/>
    <lineage>
        <taxon>Eukaryota</taxon>
        <taxon>Fungi</taxon>
        <taxon>Dikarya</taxon>
        <taxon>Basidiomycota</taxon>
        <taxon>Agaricomycotina</taxon>
        <taxon>Agaricomycetes</taxon>
        <taxon>Agaricomycetidae</taxon>
        <taxon>Agaricales</taxon>
        <taxon>Agaricineae</taxon>
        <taxon>Strophariaceae</taxon>
        <taxon>Galerina</taxon>
    </lineage>
</organism>
<dbReference type="STRING" id="685588.A0A067SQ14"/>
<dbReference type="HOGENOM" id="CLU_009958_4_2_1"/>
<dbReference type="Gene3D" id="3.30.420.40">
    <property type="match status" value="1"/>
</dbReference>
<protein>
    <submittedName>
        <fullName evidence="1">Uncharacterized protein</fullName>
    </submittedName>
</protein>
<accession>A0A067SQ14</accession>
<reference evidence="2" key="1">
    <citation type="journal article" date="2014" name="Proc. Natl. Acad. Sci. U.S.A.">
        <title>Extensive sampling of basidiomycete genomes demonstrates inadequacy of the white-rot/brown-rot paradigm for wood decay fungi.</title>
        <authorList>
            <person name="Riley R."/>
            <person name="Salamov A.A."/>
            <person name="Brown D.W."/>
            <person name="Nagy L.G."/>
            <person name="Floudas D."/>
            <person name="Held B.W."/>
            <person name="Levasseur A."/>
            <person name="Lombard V."/>
            <person name="Morin E."/>
            <person name="Otillar R."/>
            <person name="Lindquist E.A."/>
            <person name="Sun H."/>
            <person name="LaButti K.M."/>
            <person name="Schmutz J."/>
            <person name="Jabbour D."/>
            <person name="Luo H."/>
            <person name="Baker S.E."/>
            <person name="Pisabarro A.G."/>
            <person name="Walton J.D."/>
            <person name="Blanchette R.A."/>
            <person name="Henrissat B."/>
            <person name="Martin F."/>
            <person name="Cullen D."/>
            <person name="Hibbett D.S."/>
            <person name="Grigoriev I.V."/>
        </authorList>
    </citation>
    <scope>NUCLEOTIDE SEQUENCE [LARGE SCALE GENOMIC DNA]</scope>
    <source>
        <strain evidence="2">CBS 339.88</strain>
    </source>
</reference>
<dbReference type="Proteomes" id="UP000027222">
    <property type="component" value="Unassembled WGS sequence"/>
</dbReference>
<dbReference type="InterPro" id="IPR043129">
    <property type="entry name" value="ATPase_NBD"/>
</dbReference>
<dbReference type="SUPFAM" id="SSF53067">
    <property type="entry name" value="Actin-like ATPase domain"/>
    <property type="match status" value="2"/>
</dbReference>
<evidence type="ECO:0000313" key="1">
    <source>
        <dbReference type="EMBL" id="KDR69794.1"/>
    </source>
</evidence>
<dbReference type="OrthoDB" id="2963168at2759"/>
<dbReference type="AlphaFoldDB" id="A0A067SQ14"/>
<sequence>MSSRKVYTGSRRKLVLAFDIGTTYSGISYSFLDPGQTPAIKGVTRYPAQEVISGASKIPTIIYYDKAGQVRAVGAEATQEGIFDEAEEGEWYKAEWFKLHLRSKFGAGVNITSKIPPLPHKKTVIQVFADFLRYLLQCASSYIQDTYPNGDVLWKSVEKDIDFVLSHPNGWEGKEQSQMRRAAVLAGLIANRPNGHSRLSFVTEGEASLHFAIENGILASIMKQGEGVVIADAGGGTIDISSYRGSKEHTYEEIAAPQCHFHGSVFVSIHARIFLSNFLSESTFIDDLDDIVGCFDKTTKIRFRNAEDPQYIKFGSTRDNDSHCNIRFGQLKLAGSDVAKFFQPSISCIVNAVLDQRKTSPHKISHVILVGGFAASDWLFGGVRELLEKYDLRVLRPENHINKAVSDGAISFYLDHFVRTRVSKFTYGSFCAIDYDENESDHRRRSTKRIFFSSGDVMIDGYFGVILRKNTQVSEDKEFRYPLSEESDKKSNFRNVPANIWCYRGDIEKPRWKDVDTANYTPVCSIVTDLSHLPLERQTNHNGRVFYQVFYDIVIKFGLTEMQAQVAWMDKGVEKRGPAKIVYDPDL</sequence>
<keyword evidence="2" id="KW-1185">Reference proteome</keyword>
<gene>
    <name evidence="1" type="ORF">GALMADRAFT_255594</name>
</gene>
<proteinExistence type="predicted"/>
<dbReference type="CDD" id="cd10170">
    <property type="entry name" value="ASKHA_NBD_HSP70"/>
    <property type="match status" value="1"/>
</dbReference>
<dbReference type="PANTHER" id="PTHR14187">
    <property type="entry name" value="ALPHA KINASE/ELONGATION FACTOR 2 KINASE"/>
    <property type="match status" value="1"/>
</dbReference>
<dbReference type="EMBL" id="KL142400">
    <property type="protein sequence ID" value="KDR69794.1"/>
    <property type="molecule type" value="Genomic_DNA"/>
</dbReference>
<dbReference type="PANTHER" id="PTHR14187:SF5">
    <property type="entry name" value="HEAT SHOCK 70 KDA PROTEIN 12A"/>
    <property type="match status" value="1"/>
</dbReference>